<dbReference type="Gene3D" id="1.10.150.130">
    <property type="match status" value="1"/>
</dbReference>
<dbReference type="EMBL" id="FO818637">
    <property type="protein sequence ID" value="CDM90444.1"/>
    <property type="molecule type" value="Genomic_DNA"/>
</dbReference>
<reference evidence="6 7" key="1">
    <citation type="submission" date="2014-02" db="EMBL/GenBank/DDBJ databases">
        <authorList>
            <person name="Genoscope - CEA"/>
        </authorList>
    </citation>
    <scope>NUCLEOTIDE SEQUENCE [LARGE SCALE GENOMIC DNA]</scope>
    <source>
        <strain evidence="6 7">CS03</strain>
    </source>
</reference>
<dbReference type="PROSITE" id="PS51898">
    <property type="entry name" value="TYR_RECOMBINASE"/>
    <property type="match status" value="1"/>
</dbReference>
<evidence type="ECO:0000313" key="7">
    <source>
        <dbReference type="Proteomes" id="UP000032930"/>
    </source>
</evidence>
<dbReference type="InterPro" id="IPR011010">
    <property type="entry name" value="DNA_brk_join_enz"/>
</dbReference>
<dbReference type="InterPro" id="IPR013762">
    <property type="entry name" value="Integrase-like_cat_sf"/>
</dbReference>
<dbReference type="Pfam" id="PF00589">
    <property type="entry name" value="Phage_integrase"/>
    <property type="match status" value="1"/>
</dbReference>
<dbReference type="KEGG" id="xbv:XBW1_3087"/>
<proteinExistence type="inferred from homology"/>
<gene>
    <name evidence="6" type="ORF">XBW1_3087</name>
</gene>
<dbReference type="InterPro" id="IPR053876">
    <property type="entry name" value="Phage_int_M"/>
</dbReference>
<evidence type="ECO:0000256" key="1">
    <source>
        <dbReference type="ARBA" id="ARBA00008857"/>
    </source>
</evidence>
<dbReference type="PANTHER" id="PTHR30629:SF2">
    <property type="entry name" value="PROPHAGE INTEGRASE INTS-RELATED"/>
    <property type="match status" value="1"/>
</dbReference>
<organism evidence="6 7">
    <name type="scientific">Xenorhabdus bovienii</name>
    <name type="common">Xenorhabdus nematophila subsp. bovienii</name>
    <dbReference type="NCBI Taxonomy" id="40576"/>
    <lineage>
        <taxon>Bacteria</taxon>
        <taxon>Pseudomonadati</taxon>
        <taxon>Pseudomonadota</taxon>
        <taxon>Gammaproteobacteria</taxon>
        <taxon>Enterobacterales</taxon>
        <taxon>Morganellaceae</taxon>
        <taxon>Xenorhabdus</taxon>
    </lineage>
</organism>
<evidence type="ECO:0000256" key="4">
    <source>
        <dbReference type="ARBA" id="ARBA00023172"/>
    </source>
</evidence>
<dbReference type="PANTHER" id="PTHR30629">
    <property type="entry name" value="PROPHAGE INTEGRASE"/>
    <property type="match status" value="1"/>
</dbReference>
<dbReference type="Gene3D" id="1.10.443.10">
    <property type="entry name" value="Intergrase catalytic core"/>
    <property type="match status" value="1"/>
</dbReference>
<evidence type="ECO:0000256" key="2">
    <source>
        <dbReference type="ARBA" id="ARBA00022908"/>
    </source>
</evidence>
<feature type="domain" description="Tyr recombinase" evidence="5">
    <location>
        <begin position="201"/>
        <end position="382"/>
    </location>
</feature>
<dbReference type="Pfam" id="PF22022">
    <property type="entry name" value="Phage_int_M"/>
    <property type="match status" value="1"/>
</dbReference>
<dbReference type="Pfam" id="PF13356">
    <property type="entry name" value="Arm-DNA-bind_3"/>
    <property type="match status" value="1"/>
</dbReference>
<dbReference type="InterPro" id="IPR002104">
    <property type="entry name" value="Integrase_catalytic"/>
</dbReference>
<dbReference type="SUPFAM" id="SSF56349">
    <property type="entry name" value="DNA breaking-rejoining enzymes"/>
    <property type="match status" value="1"/>
</dbReference>
<dbReference type="Proteomes" id="UP000032930">
    <property type="component" value="Chromosome"/>
</dbReference>
<dbReference type="GO" id="GO:0015074">
    <property type="term" value="P:DNA integration"/>
    <property type="evidence" value="ECO:0007669"/>
    <property type="project" value="UniProtKB-KW"/>
</dbReference>
<dbReference type="InterPro" id="IPR010998">
    <property type="entry name" value="Integrase_recombinase_N"/>
</dbReference>
<name>A0A0B6XDU0_XENBV</name>
<accession>A0A0B6XDU0</accession>
<dbReference type="InterPro" id="IPR050808">
    <property type="entry name" value="Phage_Integrase"/>
</dbReference>
<dbReference type="RefSeq" id="WP_046337105.1">
    <property type="nucleotide sequence ID" value="NZ_CAWMEF010000001.1"/>
</dbReference>
<sequence>MLTDTKLRKLHNVKRESLVEIPDGQGLSIRVTPKGMIVFQYRYRFNGKPRRLTLGEYGVISLKDARTQSQEARKLLSEGKDPIIEKEMRLEEYGTKLTVSDCVNEWVNSPNAQKLVKLKFWQRAIKRHVTDHVGKMIVDDMTVSHWHPVFKIMRDNDASTLATMMLSRMRQVFSYCIRIGKLNNNPLSELKSEDVGKRVKAGKRYFSDKEIELFWKAVDKTNMTKQSKLFIKLVLLTGCRGVELRLAKKKEFDLEHKIWSVPDQSSKTRDGFNRGLSNLAIKILKESFFLYPDLEQVFPPASIREDRPMAASVLLNMVSQVREVMEIDDWGMHDLRRTVKTKMSELGVLPHVSEKVLGHKLGGVLAVYDQHEYIKEQIEALELWANHILSCVK</sequence>
<dbReference type="Gene3D" id="3.30.160.390">
    <property type="entry name" value="Integrase, DNA-binding domain"/>
    <property type="match status" value="1"/>
</dbReference>
<keyword evidence="3" id="KW-0238">DNA-binding</keyword>
<keyword evidence="4" id="KW-0233">DNA recombination</keyword>
<evidence type="ECO:0000256" key="3">
    <source>
        <dbReference type="ARBA" id="ARBA00023125"/>
    </source>
</evidence>
<dbReference type="GO" id="GO:0006310">
    <property type="term" value="P:DNA recombination"/>
    <property type="evidence" value="ECO:0007669"/>
    <property type="project" value="UniProtKB-KW"/>
</dbReference>
<dbReference type="CDD" id="cd00801">
    <property type="entry name" value="INT_P4_C"/>
    <property type="match status" value="1"/>
</dbReference>
<comment type="similarity">
    <text evidence="1">Belongs to the 'phage' integrase family.</text>
</comment>
<evidence type="ECO:0000259" key="5">
    <source>
        <dbReference type="PROSITE" id="PS51898"/>
    </source>
</evidence>
<dbReference type="InterPro" id="IPR038488">
    <property type="entry name" value="Integrase_DNA-bd_sf"/>
</dbReference>
<keyword evidence="2" id="KW-0229">DNA integration</keyword>
<protein>
    <submittedName>
        <fullName evidence="6">Phage integrase family protein</fullName>
    </submittedName>
</protein>
<evidence type="ECO:0000313" key="6">
    <source>
        <dbReference type="EMBL" id="CDM90444.1"/>
    </source>
</evidence>
<dbReference type="InterPro" id="IPR025166">
    <property type="entry name" value="Integrase_DNA_bind_dom"/>
</dbReference>
<dbReference type="AlphaFoldDB" id="A0A0B6XDU0"/>
<dbReference type="GO" id="GO:0003677">
    <property type="term" value="F:DNA binding"/>
    <property type="evidence" value="ECO:0007669"/>
    <property type="project" value="UniProtKB-KW"/>
</dbReference>